<dbReference type="GO" id="GO:0016151">
    <property type="term" value="F:nickel cation binding"/>
    <property type="evidence" value="ECO:0007669"/>
    <property type="project" value="InterPro"/>
</dbReference>
<sequence>MPHEVDMTKALMMSLKDWHSQQTERWPVRRVQLVVGEFTCVEPDLLRTAFAKQKLGTFLENAEIVIRDSPFIAYCNRCEREYKPDINLEYACPDCRAPLDDIRSGRELKIEKIDWDVPAPVSAEAAARN</sequence>
<keyword evidence="6" id="KW-1185">Reference proteome</keyword>
<comment type="similarity">
    <text evidence="1">Belongs to the HypA/HybF family.</text>
</comment>
<evidence type="ECO:0000256" key="3">
    <source>
        <dbReference type="ARBA" id="ARBA00022723"/>
    </source>
</evidence>
<dbReference type="Pfam" id="PF01155">
    <property type="entry name" value="HypA"/>
    <property type="match status" value="1"/>
</dbReference>
<dbReference type="NCBIfam" id="TIGR00100">
    <property type="entry name" value="hypA"/>
    <property type="match status" value="1"/>
</dbReference>
<keyword evidence="2" id="KW-0533">Nickel</keyword>
<dbReference type="Gene3D" id="3.30.2320.80">
    <property type="match status" value="1"/>
</dbReference>
<dbReference type="AlphaFoldDB" id="A0A402D6N6"/>
<reference evidence="5 6" key="1">
    <citation type="journal article" date="2019" name="Int. J. Syst. Evol. Microbiol.">
        <title>Capsulimonas corticalis gen. nov., sp. nov., an aerobic capsulated bacterium, of a novel bacterial order, Capsulimonadales ord. nov., of the class Armatimonadia of the phylum Armatimonadetes.</title>
        <authorList>
            <person name="Li J."/>
            <person name="Kudo C."/>
            <person name="Tonouchi A."/>
        </authorList>
    </citation>
    <scope>NUCLEOTIDE SEQUENCE [LARGE SCALE GENOMIC DNA]</scope>
    <source>
        <strain evidence="5 6">AX-7</strain>
    </source>
</reference>
<protein>
    <submittedName>
        <fullName evidence="5">Uncharacterized protein</fullName>
    </submittedName>
</protein>
<accession>A0A402D6N6</accession>
<keyword evidence="3" id="KW-0479">Metal-binding</keyword>
<dbReference type="PIRSF" id="PIRSF004761">
    <property type="entry name" value="Hydrgn_mat_HypA"/>
    <property type="match status" value="1"/>
</dbReference>
<dbReference type="RefSeq" id="WP_119325112.1">
    <property type="nucleotide sequence ID" value="NZ_AP025739.1"/>
</dbReference>
<keyword evidence="4" id="KW-0862">Zinc</keyword>
<gene>
    <name evidence="5" type="ORF">CCAX7_26590</name>
</gene>
<evidence type="ECO:0000313" key="5">
    <source>
        <dbReference type="EMBL" id="BDI30608.1"/>
    </source>
</evidence>
<organism evidence="5 6">
    <name type="scientific">Capsulimonas corticalis</name>
    <dbReference type="NCBI Taxonomy" id="2219043"/>
    <lineage>
        <taxon>Bacteria</taxon>
        <taxon>Bacillati</taxon>
        <taxon>Armatimonadota</taxon>
        <taxon>Armatimonadia</taxon>
        <taxon>Capsulimonadales</taxon>
        <taxon>Capsulimonadaceae</taxon>
        <taxon>Capsulimonas</taxon>
    </lineage>
</organism>
<dbReference type="InterPro" id="IPR000688">
    <property type="entry name" value="HypA/HybF"/>
</dbReference>
<dbReference type="InterPro" id="IPR020538">
    <property type="entry name" value="Hydgase_Ni_incorp_HypA/HybF_CS"/>
</dbReference>
<dbReference type="GO" id="GO:0008270">
    <property type="term" value="F:zinc ion binding"/>
    <property type="evidence" value="ECO:0007669"/>
    <property type="project" value="TreeGrafter"/>
</dbReference>
<dbReference type="KEGG" id="ccot:CCAX7_26590"/>
<dbReference type="PANTHER" id="PTHR34535">
    <property type="entry name" value="HYDROGENASE MATURATION FACTOR HYPA"/>
    <property type="match status" value="1"/>
</dbReference>
<evidence type="ECO:0000256" key="2">
    <source>
        <dbReference type="ARBA" id="ARBA00022596"/>
    </source>
</evidence>
<dbReference type="PROSITE" id="PS01249">
    <property type="entry name" value="HYPA"/>
    <property type="match status" value="1"/>
</dbReference>
<dbReference type="Proteomes" id="UP000287394">
    <property type="component" value="Chromosome"/>
</dbReference>
<evidence type="ECO:0000313" key="6">
    <source>
        <dbReference type="Proteomes" id="UP000287394"/>
    </source>
</evidence>
<name>A0A402D6N6_9BACT</name>
<dbReference type="EMBL" id="AP025739">
    <property type="protein sequence ID" value="BDI30608.1"/>
    <property type="molecule type" value="Genomic_DNA"/>
</dbReference>
<dbReference type="OrthoDB" id="9800361at2"/>
<dbReference type="PANTHER" id="PTHR34535:SF3">
    <property type="entry name" value="HYDROGENASE MATURATION FACTOR HYPA"/>
    <property type="match status" value="1"/>
</dbReference>
<evidence type="ECO:0000256" key="4">
    <source>
        <dbReference type="ARBA" id="ARBA00022833"/>
    </source>
</evidence>
<dbReference type="GO" id="GO:0051604">
    <property type="term" value="P:protein maturation"/>
    <property type="evidence" value="ECO:0007669"/>
    <property type="project" value="InterPro"/>
</dbReference>
<proteinExistence type="inferred from homology"/>
<evidence type="ECO:0000256" key="1">
    <source>
        <dbReference type="ARBA" id="ARBA00010748"/>
    </source>
</evidence>